<dbReference type="InterPro" id="IPR001867">
    <property type="entry name" value="OmpR/PhoB-type_DNA-bd"/>
</dbReference>
<dbReference type="PROSITE" id="PS51755">
    <property type="entry name" value="OMPR_PHOB"/>
    <property type="match status" value="1"/>
</dbReference>
<dbReference type="SUPFAM" id="SSF46894">
    <property type="entry name" value="C-terminal effector domain of the bipartite response regulators"/>
    <property type="match status" value="1"/>
</dbReference>
<reference evidence="6 7" key="1">
    <citation type="submission" date="2021-03" db="EMBL/GenBank/DDBJ databases">
        <title>Antimicrobial resistance genes in bacteria isolated from Japanese honey, and their potential for conferring macrolide and lincosamide resistance in the American foulbrood pathogen Paenibacillus larvae.</title>
        <authorList>
            <person name="Okamoto M."/>
            <person name="Kumagai M."/>
            <person name="Kanamori H."/>
            <person name="Takamatsu D."/>
        </authorList>
    </citation>
    <scope>NUCLEOTIDE SEQUENCE [LARGE SCALE GENOMIC DNA]</scope>
    <source>
        <strain evidence="6 7">J21TS3</strain>
    </source>
</reference>
<feature type="DNA-binding region" description="OmpR/PhoB-type" evidence="4">
    <location>
        <begin position="1"/>
        <end position="93"/>
    </location>
</feature>
<dbReference type="EMBL" id="BORW01000020">
    <property type="protein sequence ID" value="GIO68661.1"/>
    <property type="molecule type" value="Genomic_DNA"/>
</dbReference>
<dbReference type="RefSeq" id="WP_212951151.1">
    <property type="nucleotide sequence ID" value="NZ_BORW01000020.1"/>
</dbReference>
<protein>
    <recommendedName>
        <fullName evidence="5">OmpR/PhoB-type domain-containing protein</fullName>
    </recommendedName>
</protein>
<dbReference type="InterPro" id="IPR016032">
    <property type="entry name" value="Sig_transdc_resp-reg_C-effctor"/>
</dbReference>
<evidence type="ECO:0000259" key="5">
    <source>
        <dbReference type="PROSITE" id="PS51755"/>
    </source>
</evidence>
<evidence type="ECO:0000313" key="7">
    <source>
        <dbReference type="Proteomes" id="UP000680638"/>
    </source>
</evidence>
<keyword evidence="7" id="KW-1185">Reference proteome</keyword>
<dbReference type="SMART" id="SM00862">
    <property type="entry name" value="Trans_reg_C"/>
    <property type="match status" value="1"/>
</dbReference>
<keyword evidence="2 4" id="KW-0238">DNA-binding</keyword>
<evidence type="ECO:0000256" key="1">
    <source>
        <dbReference type="ARBA" id="ARBA00023015"/>
    </source>
</evidence>
<dbReference type="CDD" id="cd00383">
    <property type="entry name" value="trans_reg_C"/>
    <property type="match status" value="1"/>
</dbReference>
<keyword evidence="3" id="KW-0804">Transcription</keyword>
<keyword evidence="1" id="KW-0805">Transcription regulation</keyword>
<organism evidence="6 7">
    <name type="scientific">Paenibacillus cookii</name>
    <dbReference type="NCBI Taxonomy" id="157839"/>
    <lineage>
        <taxon>Bacteria</taxon>
        <taxon>Bacillati</taxon>
        <taxon>Bacillota</taxon>
        <taxon>Bacilli</taxon>
        <taxon>Bacillales</taxon>
        <taxon>Paenibacillaceae</taxon>
        <taxon>Paenibacillus</taxon>
    </lineage>
</organism>
<dbReference type="InterPro" id="IPR036388">
    <property type="entry name" value="WH-like_DNA-bd_sf"/>
</dbReference>
<feature type="domain" description="OmpR/PhoB-type" evidence="5">
    <location>
        <begin position="1"/>
        <end position="93"/>
    </location>
</feature>
<evidence type="ECO:0000256" key="2">
    <source>
        <dbReference type="ARBA" id="ARBA00023125"/>
    </source>
</evidence>
<name>A0ABQ4LZE9_9BACL</name>
<accession>A0ABQ4LZE9</accession>
<comment type="caution">
    <text evidence="6">The sequence shown here is derived from an EMBL/GenBank/DDBJ whole genome shotgun (WGS) entry which is preliminary data.</text>
</comment>
<dbReference type="Proteomes" id="UP000680638">
    <property type="component" value="Unassembled WGS sequence"/>
</dbReference>
<proteinExistence type="predicted"/>
<dbReference type="Pfam" id="PF00486">
    <property type="entry name" value="Trans_reg_C"/>
    <property type="match status" value="1"/>
</dbReference>
<evidence type="ECO:0000256" key="3">
    <source>
        <dbReference type="ARBA" id="ARBA00023163"/>
    </source>
</evidence>
<dbReference type="Gene3D" id="1.10.10.10">
    <property type="entry name" value="Winged helix-like DNA-binding domain superfamily/Winged helix DNA-binding domain"/>
    <property type="match status" value="1"/>
</dbReference>
<evidence type="ECO:0000313" key="6">
    <source>
        <dbReference type="EMBL" id="GIO68661.1"/>
    </source>
</evidence>
<gene>
    <name evidence="6" type="ORF">J21TS3_34820</name>
</gene>
<sequence>MAYLDFHPNDYSVTYKSDTIVLLAKEYALLQFLYRHAGRPFTREQLLDQVWGEEYPGERTVDDHIYRLRKKLTRWSGQIRLVTVRGLGYSLIVQETPAIAVPSRSDGGLQQQIAQLLETYQKLGQSQSMLALANQQELLGVNIDAFYLIFLRFVQADLDWFLHSPDAEDRDKLYWLLVSYYAFYREPQKCLDYFERAIKAGILPFHMHRELEMLNIIGLYTDNGHLEEDLRKIEAAYRVIDGLTGELDGFKVHVATSELYVHLKARHISEAERCSERIEGMLAETPYLREICSYQGLKGRLLLLQGRRTEALSAFEHGLEAGEAAHNVPVLVSSVLGTLDFLQTVHHDPPLQRQFQARYDEFDRRYGFLPHKQPLERMIERILDSV</sequence>
<evidence type="ECO:0000256" key="4">
    <source>
        <dbReference type="PROSITE-ProRule" id="PRU01091"/>
    </source>
</evidence>